<comment type="function">
    <text evidence="5">A translational regulator that binds mRNA to regulate translation initiation and/or mRNA stability. Usually binds in the 5'-UTR at or near the Shine-Dalgarno sequence preventing ribosome-binding, thus repressing translation. Its main target seems to be the major flagellin gene, while its function is anatagonized by FliW.</text>
</comment>
<dbReference type="NCBIfam" id="TIGR00202">
    <property type="entry name" value="csrA"/>
    <property type="match status" value="1"/>
</dbReference>
<dbReference type="STRING" id="1128398.Curi_c02460"/>
<dbReference type="GO" id="GO:1902208">
    <property type="term" value="P:regulation of bacterial-type flagellum assembly"/>
    <property type="evidence" value="ECO:0007669"/>
    <property type="project" value="UniProtKB-UniRule"/>
</dbReference>
<evidence type="ECO:0000256" key="2">
    <source>
        <dbReference type="ARBA" id="ARBA00022491"/>
    </source>
</evidence>
<dbReference type="FunFam" id="2.60.40.4380:FF:000002">
    <property type="entry name" value="Translational regulator CsrA"/>
    <property type="match status" value="1"/>
</dbReference>
<dbReference type="HOGENOM" id="CLU_164837_0_1_9"/>
<dbReference type="Pfam" id="PF02599">
    <property type="entry name" value="CsrA"/>
    <property type="match status" value="1"/>
</dbReference>
<reference evidence="6 7" key="1">
    <citation type="journal article" date="2012" name="PLoS ONE">
        <title>The purine-utilizing bacterium Clostridium acidurici 9a: a genome-guided metabolic reconsideration.</title>
        <authorList>
            <person name="Hartwich K."/>
            <person name="Poehlein A."/>
            <person name="Daniel R."/>
        </authorList>
    </citation>
    <scope>NUCLEOTIDE SEQUENCE [LARGE SCALE GENOMIC DNA]</scope>
    <source>
        <strain evidence="7">ATCC 7906 / DSM 604 / BCRC 14475 / CIP 104303 / KCTC 5404 / NCIMB 10678 / 9a</strain>
    </source>
</reference>
<evidence type="ECO:0000256" key="1">
    <source>
        <dbReference type="ARBA" id="ARBA00022490"/>
    </source>
</evidence>
<dbReference type="GO" id="GO:0044781">
    <property type="term" value="P:bacterial-type flagellum organization"/>
    <property type="evidence" value="ECO:0007669"/>
    <property type="project" value="UniProtKB-KW"/>
</dbReference>
<dbReference type="PANTHER" id="PTHR34984">
    <property type="entry name" value="CARBON STORAGE REGULATOR"/>
    <property type="match status" value="1"/>
</dbReference>
<dbReference type="InterPro" id="IPR003751">
    <property type="entry name" value="CsrA"/>
</dbReference>
<organism evidence="6 7">
    <name type="scientific">Gottschalkia acidurici (strain ATCC 7906 / DSM 604 / BCRC 14475 / CIP 104303 / KCTC 5404 / NCIMB 10678 / 9a)</name>
    <name type="common">Clostridium acidurici</name>
    <dbReference type="NCBI Taxonomy" id="1128398"/>
    <lineage>
        <taxon>Bacteria</taxon>
        <taxon>Bacillati</taxon>
        <taxon>Bacillota</taxon>
        <taxon>Tissierellia</taxon>
        <taxon>Tissierellales</taxon>
        <taxon>Gottschalkiaceae</taxon>
        <taxon>Gottschalkia</taxon>
    </lineage>
</organism>
<accession>K0AY67</accession>
<dbReference type="GO" id="GO:0006402">
    <property type="term" value="P:mRNA catabolic process"/>
    <property type="evidence" value="ECO:0007669"/>
    <property type="project" value="InterPro"/>
</dbReference>
<proteinExistence type="inferred from homology"/>
<dbReference type="SUPFAM" id="SSF117130">
    <property type="entry name" value="CsrA-like"/>
    <property type="match status" value="1"/>
</dbReference>
<keyword evidence="2 5" id="KW-0678">Repressor</keyword>
<dbReference type="RefSeq" id="WP_014966463.1">
    <property type="nucleotide sequence ID" value="NC_018664.1"/>
</dbReference>
<comment type="subcellular location">
    <subcellularLocation>
        <location evidence="5">Cytoplasm</location>
    </subcellularLocation>
</comment>
<dbReference type="InterPro" id="IPR036107">
    <property type="entry name" value="CsrA_sf"/>
</dbReference>
<dbReference type="EMBL" id="CP003326">
    <property type="protein sequence ID" value="AFS77326.1"/>
    <property type="molecule type" value="Genomic_DNA"/>
</dbReference>
<evidence type="ECO:0000313" key="6">
    <source>
        <dbReference type="EMBL" id="AFS77326.1"/>
    </source>
</evidence>
<dbReference type="Proteomes" id="UP000006094">
    <property type="component" value="Chromosome"/>
</dbReference>
<dbReference type="AlphaFoldDB" id="K0AY67"/>
<keyword evidence="3 5" id="KW-0810">Translation regulation</keyword>
<evidence type="ECO:0000256" key="3">
    <source>
        <dbReference type="ARBA" id="ARBA00022845"/>
    </source>
</evidence>
<dbReference type="eggNOG" id="COG1551">
    <property type="taxonomic scope" value="Bacteria"/>
</dbReference>
<keyword evidence="1 5" id="KW-0963">Cytoplasm</keyword>
<dbReference type="GO" id="GO:0048027">
    <property type="term" value="F:mRNA 5'-UTR binding"/>
    <property type="evidence" value="ECO:0007669"/>
    <property type="project" value="UniProtKB-UniRule"/>
</dbReference>
<keyword evidence="7" id="KW-1185">Reference proteome</keyword>
<evidence type="ECO:0000256" key="4">
    <source>
        <dbReference type="ARBA" id="ARBA00022884"/>
    </source>
</evidence>
<protein>
    <recommendedName>
        <fullName evidence="5">Translational regulator CsrA</fullName>
    </recommendedName>
</protein>
<comment type="subunit">
    <text evidence="5">Homodimer; the beta-strands of each monomer intercalate to form a hydrophobic core, while the alpha-helices form wings that extend away from the core.</text>
</comment>
<dbReference type="Gene3D" id="2.60.40.4380">
    <property type="entry name" value="Translational regulator CsrA"/>
    <property type="match status" value="1"/>
</dbReference>
<dbReference type="PANTHER" id="PTHR34984:SF1">
    <property type="entry name" value="CARBON STORAGE REGULATOR"/>
    <property type="match status" value="1"/>
</dbReference>
<dbReference type="KEGG" id="cad:Curi_c02460"/>
<comment type="similarity">
    <text evidence="5">Belongs to the CsrA/RsmA family.</text>
</comment>
<keyword evidence="4 5" id="KW-0694">RNA-binding</keyword>
<evidence type="ECO:0000256" key="5">
    <source>
        <dbReference type="HAMAP-Rule" id="MF_00167"/>
    </source>
</evidence>
<dbReference type="GO" id="GO:0006109">
    <property type="term" value="P:regulation of carbohydrate metabolic process"/>
    <property type="evidence" value="ECO:0007669"/>
    <property type="project" value="InterPro"/>
</dbReference>
<gene>
    <name evidence="5 6" type="primary">csrA</name>
    <name evidence="6" type="ordered locus">Curi_c02460</name>
</gene>
<dbReference type="HAMAP" id="MF_00167">
    <property type="entry name" value="CsrA"/>
    <property type="match status" value="1"/>
</dbReference>
<dbReference type="OrthoDB" id="9809061at2"/>
<dbReference type="GO" id="GO:0045947">
    <property type="term" value="P:negative regulation of translational initiation"/>
    <property type="evidence" value="ECO:0007669"/>
    <property type="project" value="UniProtKB-UniRule"/>
</dbReference>
<keyword evidence="5" id="KW-1005">Bacterial flagellum biogenesis</keyword>
<dbReference type="NCBIfam" id="NF002469">
    <property type="entry name" value="PRK01712.1"/>
    <property type="match status" value="1"/>
</dbReference>
<sequence length="109" mass="12499">MLILSRKKGESIIINGNIEITIADIQDGKVRIGIEAPKDVDIHRREVYEAIQKENKEAISNKNVNLNIFKEIFKKIKNILKILFKTPISILRRQGSLQNKIQGGNYNEN</sequence>
<evidence type="ECO:0000313" key="7">
    <source>
        <dbReference type="Proteomes" id="UP000006094"/>
    </source>
</evidence>
<dbReference type="GO" id="GO:0005829">
    <property type="term" value="C:cytosol"/>
    <property type="evidence" value="ECO:0007669"/>
    <property type="project" value="TreeGrafter"/>
</dbReference>
<dbReference type="PATRIC" id="fig|1128398.3.peg.254"/>
<name>K0AY67_GOTA9</name>